<dbReference type="OrthoDB" id="242766at2759"/>
<sequence length="400" mass="45339">MWRGPHLINSLHPTRIFARRGFSALRLAKGKGGKIEITPAAVVSASAAARKGKVGVTVRPSPGTPLYVMKARPEATIVELKPHVDANLMPPDPHVRAHSLACTIDLRRVAASIREQRRRDSDNAFWGDFVFRELEHFLMAETGPGFSQQACTAVFFKSGCVVFWGMTEDNEYRCVATTAAPFMRMPVAATLDELWAARETETMDVTDTEGDSHIENDVIYLRTHDRTRPSDKLSMSFAMMTAARLSALENKIERVLAFEKRSADRMKKLIRPWRVSALGEGVFDSLINLHNLRYELNIEQGLTDVPDVMWDYEGQTRLFEKLQRHHDIKQRLDLLNARLDWTFHFLGTFSEHLQRLHSANLEKIIIGLIALELLIGISDFVGFHPALLKTYILDKLTGHR</sequence>
<dbReference type="PANTHER" id="PTHR16255:SF1">
    <property type="entry name" value="REQUIRED FOR MEIOTIC NUCLEAR DIVISION PROTEIN 1 HOMOLOG"/>
    <property type="match status" value="1"/>
</dbReference>
<dbReference type="EMBL" id="CDMY01000938">
    <property type="protein sequence ID" value="CEM37414.1"/>
    <property type="molecule type" value="Genomic_DNA"/>
</dbReference>
<protein>
    <recommendedName>
        <fullName evidence="2">DUF155 domain-containing protein</fullName>
    </recommendedName>
</protein>
<evidence type="ECO:0000313" key="4">
    <source>
        <dbReference type="Proteomes" id="UP000041254"/>
    </source>
</evidence>
<feature type="domain" description="DUF155" evidence="2">
    <location>
        <begin position="154"/>
        <end position="336"/>
    </location>
</feature>
<keyword evidence="4" id="KW-1185">Reference proteome</keyword>
<dbReference type="GO" id="GO:0005739">
    <property type="term" value="C:mitochondrion"/>
    <property type="evidence" value="ECO:0007669"/>
    <property type="project" value="UniProtKB-ARBA"/>
</dbReference>
<evidence type="ECO:0000259" key="2">
    <source>
        <dbReference type="Pfam" id="PF02582"/>
    </source>
</evidence>
<organism evidence="3 4">
    <name type="scientific">Vitrella brassicaformis (strain CCMP3155)</name>
    <dbReference type="NCBI Taxonomy" id="1169540"/>
    <lineage>
        <taxon>Eukaryota</taxon>
        <taxon>Sar</taxon>
        <taxon>Alveolata</taxon>
        <taxon>Colpodellida</taxon>
        <taxon>Vitrellaceae</taxon>
        <taxon>Vitrella</taxon>
    </lineage>
</organism>
<dbReference type="VEuPathDB" id="CryptoDB:Vbra_19252"/>
<evidence type="ECO:0000256" key="1">
    <source>
        <dbReference type="ARBA" id="ARBA00008306"/>
    </source>
</evidence>
<dbReference type="InParanoid" id="A0A0G4H1N7"/>
<dbReference type="Proteomes" id="UP000041254">
    <property type="component" value="Unassembled WGS sequence"/>
</dbReference>
<proteinExistence type="inferred from homology"/>
<gene>
    <name evidence="3" type="ORF">Vbra_19252</name>
</gene>
<evidence type="ECO:0000313" key="3">
    <source>
        <dbReference type="EMBL" id="CEM37414.1"/>
    </source>
</evidence>
<dbReference type="PhylomeDB" id="A0A0G4H1N7"/>
<dbReference type="PANTHER" id="PTHR16255">
    <property type="entry name" value="REQUIRED FOR MEIOTIC NUCLEAR DIVISION PROTEIN 1 HOMOLOG"/>
    <property type="match status" value="1"/>
</dbReference>
<dbReference type="Pfam" id="PF02582">
    <property type="entry name" value="DUF155"/>
    <property type="match status" value="1"/>
</dbReference>
<dbReference type="InterPro" id="IPR051624">
    <property type="entry name" value="RMD1/Sad1-interacting"/>
</dbReference>
<dbReference type="InterPro" id="IPR003734">
    <property type="entry name" value="DUF155"/>
</dbReference>
<accession>A0A0G4H1N7</accession>
<dbReference type="AlphaFoldDB" id="A0A0G4H1N7"/>
<name>A0A0G4H1N7_VITBC</name>
<reference evidence="3 4" key="1">
    <citation type="submission" date="2014-11" db="EMBL/GenBank/DDBJ databases">
        <authorList>
            <person name="Zhu J."/>
            <person name="Qi W."/>
            <person name="Song R."/>
        </authorList>
    </citation>
    <scope>NUCLEOTIDE SEQUENCE [LARGE SCALE GENOMIC DNA]</scope>
</reference>
<comment type="similarity">
    <text evidence="1">Belongs to the RMD1/sif2 family.</text>
</comment>